<keyword evidence="5" id="KW-1185">Reference proteome</keyword>
<gene>
    <name evidence="4" type="ORF">B0H17DRAFT_1325233</name>
</gene>
<dbReference type="InterPro" id="IPR036291">
    <property type="entry name" value="NAD(P)-bd_dom_sf"/>
</dbReference>
<proteinExistence type="inferred from homology"/>
<dbReference type="Gene3D" id="3.40.50.720">
    <property type="entry name" value="NAD(P)-binding Rossmann-like Domain"/>
    <property type="match status" value="1"/>
</dbReference>
<evidence type="ECO:0000256" key="2">
    <source>
        <dbReference type="ARBA" id="ARBA00023445"/>
    </source>
</evidence>
<dbReference type="AlphaFoldDB" id="A0AAD7M9T3"/>
<keyword evidence="1" id="KW-0560">Oxidoreductase</keyword>
<feature type="domain" description="NAD-dependent epimerase/dehydratase" evidence="3">
    <location>
        <begin position="6"/>
        <end position="180"/>
    </location>
</feature>
<protein>
    <submittedName>
        <fullName evidence="4">NAD-P-binding protein</fullName>
    </submittedName>
</protein>
<dbReference type="PANTHER" id="PTHR10366">
    <property type="entry name" value="NAD DEPENDENT EPIMERASE/DEHYDRATASE"/>
    <property type="match status" value="1"/>
</dbReference>
<evidence type="ECO:0000259" key="3">
    <source>
        <dbReference type="Pfam" id="PF01370"/>
    </source>
</evidence>
<evidence type="ECO:0000256" key="1">
    <source>
        <dbReference type="ARBA" id="ARBA00023002"/>
    </source>
</evidence>
<reference evidence="4" key="1">
    <citation type="submission" date="2023-03" db="EMBL/GenBank/DDBJ databases">
        <title>Massive genome expansion in bonnet fungi (Mycena s.s.) driven by repeated elements and novel gene families across ecological guilds.</title>
        <authorList>
            <consortium name="Lawrence Berkeley National Laboratory"/>
            <person name="Harder C.B."/>
            <person name="Miyauchi S."/>
            <person name="Viragh M."/>
            <person name="Kuo A."/>
            <person name="Thoen E."/>
            <person name="Andreopoulos B."/>
            <person name="Lu D."/>
            <person name="Skrede I."/>
            <person name="Drula E."/>
            <person name="Henrissat B."/>
            <person name="Morin E."/>
            <person name="Kohler A."/>
            <person name="Barry K."/>
            <person name="LaButti K."/>
            <person name="Morin E."/>
            <person name="Salamov A."/>
            <person name="Lipzen A."/>
            <person name="Mereny Z."/>
            <person name="Hegedus B."/>
            <person name="Baldrian P."/>
            <person name="Stursova M."/>
            <person name="Weitz H."/>
            <person name="Taylor A."/>
            <person name="Grigoriev I.V."/>
            <person name="Nagy L.G."/>
            <person name="Martin F."/>
            <person name="Kauserud H."/>
        </authorList>
    </citation>
    <scope>NUCLEOTIDE SEQUENCE</scope>
    <source>
        <strain evidence="4">CBHHK067</strain>
    </source>
</reference>
<name>A0AAD7M9T3_MYCRO</name>
<evidence type="ECO:0000313" key="4">
    <source>
        <dbReference type="EMBL" id="KAJ7707355.1"/>
    </source>
</evidence>
<dbReference type="Proteomes" id="UP001221757">
    <property type="component" value="Unassembled WGS sequence"/>
</dbReference>
<sequence length="337" mass="36743">MTRGVVLVTGITGFIGTHTALAFLEAGYDVKGTARSTAKAEGWIAHFPAYKACYTYAVVEDIAAAGAFDEAVKGCDIIAHIASPAHWSQSDNEADLLIPAINGTKNVLYATKHEPRITRVVFTSSLAAIIEPSREPGKLVVETEWNPTTYEEAKVSTNAPVVYRASKALAERAFWDYIKDEKPTWAGSTICPCATSGPPIQPLTSLAALNTSVAFMWDLASGKFKDSVPPGPPVHVDVRDVALAHVRAVERDVAKNQRYLLVAGSHIPDEFTDVIRRHFPTLRDNLPPVDLSKARQSNFKFDASKVQRELGIQFTPLATMVVDTMNTILLLQEHFGV</sequence>
<accession>A0AAD7M9T3</accession>
<organism evidence="4 5">
    <name type="scientific">Mycena rosella</name>
    <name type="common">Pink bonnet</name>
    <name type="synonym">Agaricus rosellus</name>
    <dbReference type="NCBI Taxonomy" id="1033263"/>
    <lineage>
        <taxon>Eukaryota</taxon>
        <taxon>Fungi</taxon>
        <taxon>Dikarya</taxon>
        <taxon>Basidiomycota</taxon>
        <taxon>Agaricomycotina</taxon>
        <taxon>Agaricomycetes</taxon>
        <taxon>Agaricomycetidae</taxon>
        <taxon>Agaricales</taxon>
        <taxon>Marasmiineae</taxon>
        <taxon>Mycenaceae</taxon>
        <taxon>Mycena</taxon>
    </lineage>
</organism>
<dbReference type="SUPFAM" id="SSF51735">
    <property type="entry name" value="NAD(P)-binding Rossmann-fold domains"/>
    <property type="match status" value="1"/>
</dbReference>
<dbReference type="EMBL" id="JARKIE010000005">
    <property type="protein sequence ID" value="KAJ7707355.1"/>
    <property type="molecule type" value="Genomic_DNA"/>
</dbReference>
<dbReference type="PANTHER" id="PTHR10366:SF564">
    <property type="entry name" value="STEROL-4-ALPHA-CARBOXYLATE 3-DEHYDROGENASE, DECARBOXYLATING"/>
    <property type="match status" value="1"/>
</dbReference>
<evidence type="ECO:0000313" key="5">
    <source>
        <dbReference type="Proteomes" id="UP001221757"/>
    </source>
</evidence>
<dbReference type="InterPro" id="IPR050425">
    <property type="entry name" value="NAD(P)_dehydrat-like"/>
</dbReference>
<dbReference type="Pfam" id="PF01370">
    <property type="entry name" value="Epimerase"/>
    <property type="match status" value="1"/>
</dbReference>
<comment type="caution">
    <text evidence="4">The sequence shown here is derived from an EMBL/GenBank/DDBJ whole genome shotgun (WGS) entry which is preliminary data.</text>
</comment>
<dbReference type="GO" id="GO:0016616">
    <property type="term" value="F:oxidoreductase activity, acting on the CH-OH group of donors, NAD or NADP as acceptor"/>
    <property type="evidence" value="ECO:0007669"/>
    <property type="project" value="TreeGrafter"/>
</dbReference>
<comment type="similarity">
    <text evidence="2">Belongs to the NAD(P)-dependent epimerase/dehydratase family. Dihydroflavonol-4-reductase subfamily.</text>
</comment>
<dbReference type="InterPro" id="IPR001509">
    <property type="entry name" value="Epimerase_deHydtase"/>
</dbReference>